<name>A0A7I7XEP4_9MYCO</name>
<dbReference type="GO" id="GO:0016491">
    <property type="term" value="F:oxidoreductase activity"/>
    <property type="evidence" value="ECO:0007669"/>
    <property type="project" value="InterPro"/>
</dbReference>
<evidence type="ECO:0000313" key="2">
    <source>
        <dbReference type="Proteomes" id="UP000466517"/>
    </source>
</evidence>
<evidence type="ECO:0008006" key="3">
    <source>
        <dbReference type="Google" id="ProtNLM"/>
    </source>
</evidence>
<proteinExistence type="predicted"/>
<dbReference type="InterPro" id="IPR000415">
    <property type="entry name" value="Nitroreductase-like"/>
</dbReference>
<keyword evidence="2" id="KW-1185">Reference proteome</keyword>
<protein>
    <recommendedName>
        <fullName evidence="3">Nitroreductase</fullName>
    </recommendedName>
</protein>
<organism evidence="1 2">
    <name type="scientific">Mycolicibacterium madagascariense</name>
    <dbReference type="NCBI Taxonomy" id="212765"/>
    <lineage>
        <taxon>Bacteria</taxon>
        <taxon>Bacillati</taxon>
        <taxon>Actinomycetota</taxon>
        <taxon>Actinomycetes</taxon>
        <taxon>Mycobacteriales</taxon>
        <taxon>Mycobacteriaceae</taxon>
        <taxon>Mycolicibacterium</taxon>
    </lineage>
</organism>
<dbReference type="AlphaFoldDB" id="A0A7I7XEP4"/>
<dbReference type="RefSeq" id="WP_308206287.1">
    <property type="nucleotide sequence ID" value="NZ_AP022610.1"/>
</dbReference>
<accession>A0A7I7XEP4</accession>
<dbReference type="EMBL" id="AP022610">
    <property type="protein sequence ID" value="BBZ27660.1"/>
    <property type="molecule type" value="Genomic_DNA"/>
</dbReference>
<dbReference type="Proteomes" id="UP000466517">
    <property type="component" value="Chromosome"/>
</dbReference>
<sequence>MQMLSSRQSIDEMAAICAAADRIRFLTPRLHAEMTSELRWPGDPDPDAGIDVRSLELGPGGDLALTILRRPEVMADLAAWDAGGMLGAETSARIKSSSALVVVTARGHALTDYARGGSAAEAVWVLAQSHGLAVQPISPSFLYVVDERELQDVAPDHVGELTELRSRFLRAAGLDTAAGEVPILVLRLAYAAPASVRSRRRPLAVDAPQLR</sequence>
<dbReference type="KEGG" id="mmag:MMAD_19550"/>
<reference evidence="1 2" key="1">
    <citation type="journal article" date="2019" name="Emerg. Microbes Infect.">
        <title>Comprehensive subspecies identification of 175 nontuberculous mycobacteria species based on 7547 genomic profiles.</title>
        <authorList>
            <person name="Matsumoto Y."/>
            <person name="Kinjo T."/>
            <person name="Motooka D."/>
            <person name="Nabeya D."/>
            <person name="Jung N."/>
            <person name="Uechi K."/>
            <person name="Horii T."/>
            <person name="Iida T."/>
            <person name="Fujita J."/>
            <person name="Nakamura S."/>
        </authorList>
    </citation>
    <scope>NUCLEOTIDE SEQUENCE [LARGE SCALE GENOMIC DNA]</scope>
    <source>
        <strain evidence="1 2">JCM 13574</strain>
    </source>
</reference>
<dbReference type="Gene3D" id="3.40.109.10">
    <property type="entry name" value="NADH Oxidase"/>
    <property type="match status" value="1"/>
</dbReference>
<evidence type="ECO:0000313" key="1">
    <source>
        <dbReference type="EMBL" id="BBZ27660.1"/>
    </source>
</evidence>
<gene>
    <name evidence="1" type="ORF">MMAD_19550</name>
</gene>